<keyword evidence="1" id="KW-1133">Transmembrane helix</keyword>
<dbReference type="Pfam" id="PF11381">
    <property type="entry name" value="DUF3185"/>
    <property type="match status" value="1"/>
</dbReference>
<dbReference type="EMBL" id="CP037939">
    <property type="protein sequence ID" value="QBR48150.1"/>
    <property type="molecule type" value="Genomic_DNA"/>
</dbReference>
<keyword evidence="3" id="KW-1185">Reference proteome</keyword>
<feature type="transmembrane region" description="Helical" evidence="1">
    <location>
        <begin position="7"/>
        <end position="30"/>
    </location>
</feature>
<keyword evidence="1" id="KW-0812">Transmembrane</keyword>
<dbReference type="Proteomes" id="UP000295756">
    <property type="component" value="Chromosome"/>
</dbReference>
<feature type="transmembrane region" description="Helical" evidence="1">
    <location>
        <begin position="55"/>
        <end position="73"/>
    </location>
</feature>
<proteinExistence type="predicted"/>
<dbReference type="InterPro" id="IPR021521">
    <property type="entry name" value="DUF3185"/>
</dbReference>
<protein>
    <submittedName>
        <fullName evidence="2">DUF3185 family protein</fullName>
    </submittedName>
</protein>
<evidence type="ECO:0000313" key="3">
    <source>
        <dbReference type="Proteomes" id="UP000295756"/>
    </source>
</evidence>
<reference evidence="2 3" key="1">
    <citation type="submission" date="2019-03" db="EMBL/GenBank/DDBJ databases">
        <title>Complete Genome Sequence of Leuconostoc kimchii strain NKJ218 Isolated from Homemade Kimchi.</title>
        <authorList>
            <person name="Jung J.Y."/>
            <person name="Jin H.M."/>
            <person name="Jung J.-W."/>
            <person name="Lee S.-Y."/>
            <person name="Ryu B.-G."/>
            <person name="Han S.-S."/>
            <person name="Kang H.K."/>
            <person name="Choi H.W."/>
            <person name="Chung E.J."/>
            <person name="Choi K.-M."/>
        </authorList>
    </citation>
    <scope>NUCLEOTIDE SEQUENCE [LARGE SCALE GENOMIC DNA]</scope>
    <source>
        <strain evidence="2 3">NKJ218</strain>
    </source>
</reference>
<accession>A0ABX5SL94</accession>
<evidence type="ECO:0000256" key="1">
    <source>
        <dbReference type="SAM" id="Phobius"/>
    </source>
</evidence>
<feature type="transmembrane region" description="Helical" evidence="1">
    <location>
        <begin position="104"/>
        <end position="121"/>
    </location>
</feature>
<name>A0ABX5SL94_9LACO</name>
<organism evidence="2 3">
    <name type="scientific">Leuconostoc kimchii</name>
    <dbReference type="NCBI Taxonomy" id="136609"/>
    <lineage>
        <taxon>Bacteria</taxon>
        <taxon>Bacillati</taxon>
        <taxon>Bacillota</taxon>
        <taxon>Bacilli</taxon>
        <taxon>Lactobacillales</taxon>
        <taxon>Lactobacillaceae</taxon>
        <taxon>Leuconostoc</taxon>
    </lineage>
</organism>
<keyword evidence="1" id="KW-0472">Membrane</keyword>
<sequence>MENIKNLVYIAVRSLFSLILIVSGSTMLYLGGKSPVSYTVKAAQNFSDAFENTGYFFYFIGIVMVIIGLLVILNKYVALALVIFMPVSINMVLFHLFLMPQSGIPAYFVLLMNAYLMFKNLDKYRPLLAVN</sequence>
<gene>
    <name evidence="2" type="ORF">EW139_08425</name>
</gene>
<feature type="transmembrane region" description="Helical" evidence="1">
    <location>
        <begin position="78"/>
        <end position="98"/>
    </location>
</feature>
<evidence type="ECO:0000313" key="2">
    <source>
        <dbReference type="EMBL" id="QBR48150.1"/>
    </source>
</evidence>
<dbReference type="RefSeq" id="WP_013103560.1">
    <property type="nucleotide sequence ID" value="NZ_CP037939.1"/>
</dbReference>